<name>A0A150S0L3_SORCE</name>
<dbReference type="Proteomes" id="UP000075515">
    <property type="component" value="Unassembled WGS sequence"/>
</dbReference>
<dbReference type="GO" id="GO:0006002">
    <property type="term" value="P:fructose 6-phosphate metabolic process"/>
    <property type="evidence" value="ECO:0007669"/>
    <property type="project" value="InterPro"/>
</dbReference>
<dbReference type="EMBL" id="JEMC01002689">
    <property type="protein sequence ID" value="KYF85618.1"/>
    <property type="molecule type" value="Genomic_DNA"/>
</dbReference>
<dbReference type="Gene3D" id="3.40.50.450">
    <property type="match status" value="1"/>
</dbReference>
<evidence type="ECO:0000256" key="14">
    <source>
        <dbReference type="ARBA" id="ARBA00048070"/>
    </source>
</evidence>
<evidence type="ECO:0000256" key="6">
    <source>
        <dbReference type="ARBA" id="ARBA00022679"/>
    </source>
</evidence>
<comment type="pathway">
    <text evidence="3">Carbohydrate degradation; glycolysis; D-glyceraldehyde 3-phosphate and glycerone phosphate from D-glucose: step 3/4.</text>
</comment>
<comment type="subcellular location">
    <subcellularLocation>
        <location evidence="2">Cytoplasm</location>
    </subcellularLocation>
</comment>
<evidence type="ECO:0000256" key="1">
    <source>
        <dbReference type="ARBA" id="ARBA00001946"/>
    </source>
</evidence>
<dbReference type="EC" id="2.7.1.11" evidence="4"/>
<dbReference type="InterPro" id="IPR035966">
    <property type="entry name" value="PKF_sf"/>
</dbReference>
<keyword evidence="8" id="KW-0547">Nucleotide-binding</keyword>
<dbReference type="GO" id="GO:0048029">
    <property type="term" value="F:monosaccharide binding"/>
    <property type="evidence" value="ECO:0007669"/>
    <property type="project" value="TreeGrafter"/>
</dbReference>
<evidence type="ECO:0000256" key="4">
    <source>
        <dbReference type="ARBA" id="ARBA00012055"/>
    </source>
</evidence>
<evidence type="ECO:0000256" key="12">
    <source>
        <dbReference type="ARBA" id="ARBA00023152"/>
    </source>
</evidence>
<dbReference type="PANTHER" id="PTHR13697">
    <property type="entry name" value="PHOSPHOFRUCTOKINASE"/>
    <property type="match status" value="1"/>
</dbReference>
<keyword evidence="12" id="KW-0324">Glycolysis</keyword>
<keyword evidence="6" id="KW-0808">Transferase</keyword>
<evidence type="ECO:0000256" key="2">
    <source>
        <dbReference type="ARBA" id="ARBA00004496"/>
    </source>
</evidence>
<dbReference type="GO" id="GO:0005524">
    <property type="term" value="F:ATP binding"/>
    <property type="evidence" value="ECO:0007669"/>
    <property type="project" value="UniProtKB-KW"/>
</dbReference>
<comment type="cofactor">
    <cofactor evidence="1">
        <name>Mg(2+)</name>
        <dbReference type="ChEBI" id="CHEBI:18420"/>
    </cofactor>
</comment>
<evidence type="ECO:0000256" key="10">
    <source>
        <dbReference type="ARBA" id="ARBA00022840"/>
    </source>
</evidence>
<dbReference type="GO" id="GO:0003872">
    <property type="term" value="F:6-phosphofructokinase activity"/>
    <property type="evidence" value="ECO:0007669"/>
    <property type="project" value="UniProtKB-EC"/>
</dbReference>
<protein>
    <recommendedName>
        <fullName evidence="4">6-phosphofructokinase</fullName>
        <ecNumber evidence="4">2.7.1.11</ecNumber>
    </recommendedName>
</protein>
<dbReference type="GO" id="GO:0046872">
    <property type="term" value="F:metal ion binding"/>
    <property type="evidence" value="ECO:0007669"/>
    <property type="project" value="UniProtKB-KW"/>
</dbReference>
<proteinExistence type="inferred from homology"/>
<feature type="domain" description="Phosphofructokinase" evidence="15">
    <location>
        <begin position="22"/>
        <end position="314"/>
    </location>
</feature>
<dbReference type="InterPro" id="IPR022953">
    <property type="entry name" value="ATP_PFK"/>
</dbReference>
<evidence type="ECO:0000256" key="5">
    <source>
        <dbReference type="ARBA" id="ARBA00022490"/>
    </source>
</evidence>
<evidence type="ECO:0000256" key="7">
    <source>
        <dbReference type="ARBA" id="ARBA00022723"/>
    </source>
</evidence>
<keyword evidence="11" id="KW-0460">Magnesium</keyword>
<dbReference type="GO" id="GO:0042802">
    <property type="term" value="F:identical protein binding"/>
    <property type="evidence" value="ECO:0007669"/>
    <property type="project" value="TreeGrafter"/>
</dbReference>
<comment type="similarity">
    <text evidence="13">Belongs to the phosphofructokinase type A (PFKA) family.</text>
</comment>
<dbReference type="PANTHER" id="PTHR13697:SF4">
    <property type="entry name" value="ATP-DEPENDENT 6-PHOSPHOFRUCTOKINASE"/>
    <property type="match status" value="1"/>
</dbReference>
<comment type="caution">
    <text evidence="16">The sequence shown here is derived from an EMBL/GenBank/DDBJ whole genome shotgun (WGS) entry which is preliminary data.</text>
</comment>
<gene>
    <name evidence="16" type="ORF">BE18_00460</name>
</gene>
<evidence type="ECO:0000313" key="16">
    <source>
        <dbReference type="EMBL" id="KYF85618.1"/>
    </source>
</evidence>
<evidence type="ECO:0000256" key="11">
    <source>
        <dbReference type="ARBA" id="ARBA00022842"/>
    </source>
</evidence>
<dbReference type="GO" id="GO:0005945">
    <property type="term" value="C:6-phosphofructokinase complex"/>
    <property type="evidence" value="ECO:0007669"/>
    <property type="project" value="TreeGrafter"/>
</dbReference>
<reference evidence="16 17" key="1">
    <citation type="submission" date="2014-02" db="EMBL/GenBank/DDBJ databases">
        <title>The small core and large imbalanced accessory genome model reveals a collaborative survival strategy of Sorangium cellulosum strains in nature.</title>
        <authorList>
            <person name="Han K."/>
            <person name="Peng R."/>
            <person name="Blom J."/>
            <person name="Li Y.-Z."/>
        </authorList>
    </citation>
    <scope>NUCLEOTIDE SEQUENCE [LARGE SCALE GENOMIC DNA]</scope>
    <source>
        <strain evidence="16 17">So0149</strain>
    </source>
</reference>
<evidence type="ECO:0000256" key="9">
    <source>
        <dbReference type="ARBA" id="ARBA00022777"/>
    </source>
</evidence>
<dbReference type="GO" id="GO:0061621">
    <property type="term" value="P:canonical glycolysis"/>
    <property type="evidence" value="ECO:0007669"/>
    <property type="project" value="TreeGrafter"/>
</dbReference>
<organism evidence="16 17">
    <name type="scientific">Sorangium cellulosum</name>
    <name type="common">Polyangium cellulosum</name>
    <dbReference type="NCBI Taxonomy" id="56"/>
    <lineage>
        <taxon>Bacteria</taxon>
        <taxon>Pseudomonadati</taxon>
        <taxon>Myxococcota</taxon>
        <taxon>Polyangia</taxon>
        <taxon>Polyangiales</taxon>
        <taxon>Polyangiaceae</taxon>
        <taxon>Sorangium</taxon>
    </lineage>
</organism>
<dbReference type="GO" id="GO:0030388">
    <property type="term" value="P:fructose 1,6-bisphosphate metabolic process"/>
    <property type="evidence" value="ECO:0007669"/>
    <property type="project" value="TreeGrafter"/>
</dbReference>
<dbReference type="GO" id="GO:0070095">
    <property type="term" value="F:fructose-6-phosphate binding"/>
    <property type="evidence" value="ECO:0007669"/>
    <property type="project" value="TreeGrafter"/>
</dbReference>
<evidence type="ECO:0000256" key="8">
    <source>
        <dbReference type="ARBA" id="ARBA00022741"/>
    </source>
</evidence>
<keyword evidence="9 16" id="KW-0418">Kinase</keyword>
<comment type="catalytic activity">
    <reaction evidence="14">
        <text>beta-D-fructose 6-phosphate + ATP = beta-D-fructose 1,6-bisphosphate + ADP + H(+)</text>
        <dbReference type="Rhea" id="RHEA:16109"/>
        <dbReference type="ChEBI" id="CHEBI:15378"/>
        <dbReference type="ChEBI" id="CHEBI:30616"/>
        <dbReference type="ChEBI" id="CHEBI:32966"/>
        <dbReference type="ChEBI" id="CHEBI:57634"/>
        <dbReference type="ChEBI" id="CHEBI:456216"/>
        <dbReference type="EC" id="2.7.1.11"/>
    </reaction>
</comment>
<evidence type="ECO:0000259" key="15">
    <source>
        <dbReference type="Pfam" id="PF00365"/>
    </source>
</evidence>
<dbReference type="SUPFAM" id="SSF53784">
    <property type="entry name" value="Phosphofructokinase"/>
    <property type="match status" value="1"/>
</dbReference>
<dbReference type="UniPathway" id="UPA00109">
    <property type="reaction ID" value="UER00182"/>
</dbReference>
<sequence>MTSIVEFGRPDTLPASDKRLLLVFDGGNAPGYSSVAVALTEEAARRGFEVWAATEGFRSLTADARAQPHFERLIMSRRQRYSLLAQGIPARSMGRRVLDAGSDFRSERYTGFLDREKRKQAAVTFKEQGFTHLICVGGNGTFEGIKAWLDEFEVRPQSGFVNVSIDNDLEGDRAIGFLSGVETGANIARGLYEDAYTHKRIYILEMMGNRSGRHALHCAVAARAHLIVLPFFRFPQDVLGELAEGLGRADYALVIVAEGYEAERRRKEHPGVSASVFLKQQLEGAGLRDTPDKRVIAEPFSRYIRGIRPAFLDVSAAFLKASLLLSAFDEGRTEVMPYVLAANDVGVLDFASIRREDGVERAFLPLLDRLDLQRFKTWILDHFISLGGGRTSRAPGSHG</sequence>
<dbReference type="GO" id="GO:0016208">
    <property type="term" value="F:AMP binding"/>
    <property type="evidence" value="ECO:0007669"/>
    <property type="project" value="TreeGrafter"/>
</dbReference>
<accession>A0A150S0L3</accession>
<dbReference type="Pfam" id="PF00365">
    <property type="entry name" value="PFK"/>
    <property type="match status" value="1"/>
</dbReference>
<dbReference type="AlphaFoldDB" id="A0A150S0L3"/>
<dbReference type="PRINTS" id="PR00476">
    <property type="entry name" value="PHFRCTKINASE"/>
</dbReference>
<evidence type="ECO:0000256" key="13">
    <source>
        <dbReference type="ARBA" id="ARBA00038478"/>
    </source>
</evidence>
<dbReference type="InterPro" id="IPR000023">
    <property type="entry name" value="Phosphofructokinase_dom"/>
</dbReference>
<keyword evidence="7" id="KW-0479">Metal-binding</keyword>
<evidence type="ECO:0000256" key="3">
    <source>
        <dbReference type="ARBA" id="ARBA00004679"/>
    </source>
</evidence>
<dbReference type="Gene3D" id="3.40.50.460">
    <property type="entry name" value="Phosphofructokinase domain"/>
    <property type="match status" value="1"/>
</dbReference>
<keyword evidence="5" id="KW-0963">Cytoplasm</keyword>
<evidence type="ECO:0000313" key="17">
    <source>
        <dbReference type="Proteomes" id="UP000075515"/>
    </source>
</evidence>
<keyword evidence="10" id="KW-0067">ATP-binding</keyword>